<evidence type="ECO:0000256" key="1">
    <source>
        <dbReference type="SAM" id="MobiDB-lite"/>
    </source>
</evidence>
<comment type="caution">
    <text evidence="3">The sequence shown here is derived from an EMBL/GenBank/DDBJ whole genome shotgun (WGS) entry which is preliminary data.</text>
</comment>
<dbReference type="PANTHER" id="PTHR24094:SF15">
    <property type="entry name" value="AMP-DEPENDENT SYNTHETASE_LIGASE DOMAIN-CONTAINING PROTEIN-RELATED"/>
    <property type="match status" value="1"/>
</dbReference>
<protein>
    <submittedName>
        <fullName evidence="3">DUF1524 domain-containing protein</fullName>
    </submittedName>
</protein>
<feature type="compositionally biased region" description="Basic and acidic residues" evidence="1">
    <location>
        <begin position="1"/>
        <end position="17"/>
    </location>
</feature>
<keyword evidence="4" id="KW-1185">Reference proteome</keyword>
<evidence type="ECO:0000313" key="3">
    <source>
        <dbReference type="EMBL" id="MFC0582744.1"/>
    </source>
</evidence>
<feature type="compositionally biased region" description="Polar residues" evidence="1">
    <location>
        <begin position="42"/>
        <end position="54"/>
    </location>
</feature>
<dbReference type="Pfam" id="PF07510">
    <property type="entry name" value="GmrSD_C"/>
    <property type="match status" value="1"/>
</dbReference>
<dbReference type="InterPro" id="IPR008613">
    <property type="entry name" value="Excalibur_Ca-bd_domain"/>
</dbReference>
<gene>
    <name evidence="3" type="ORF">ACFFFR_10210</name>
</gene>
<name>A0ABV6PC94_9MICC</name>
<proteinExistence type="predicted"/>
<sequence length="367" mass="39801">MSEENREAALEYAHGADPDQIETPAAPTPSSSTQEPSPTASKTAKPSPTATESSAAVEKPKTKSTRKAKSSEKPAKAKAKAGTALSAAHQLTVKGRAPKTGYDRANFGQRWADIDRNGCDQRNDILRRDLQNVVIKAGTQGCVVMSGSFLEPFAGTQRSFQRGPSSSQEIHIDHVVALSDAWQKGAQQWSQDKRTQFGNDFLNLLAVDGRLNQQKGDSDAASWLPPNKAYRCPYVARQVAVKQKYGLWVTAAEQDAMVRVLSSCPNEKLPTSAAIPRDTDAPVSKSAPRSTPKPTPATKKPQPKPKAVQPAPKPQPLVGTPQQDGTDPRFGTCKEANAAGYGPYVQGRDVEYYWYRDRDKDGVACER</sequence>
<dbReference type="SMART" id="SM00894">
    <property type="entry name" value="Excalibur"/>
    <property type="match status" value="1"/>
</dbReference>
<feature type="compositionally biased region" description="Low complexity" evidence="1">
    <location>
        <begin position="284"/>
        <end position="310"/>
    </location>
</feature>
<dbReference type="Proteomes" id="UP001589862">
    <property type="component" value="Unassembled WGS sequence"/>
</dbReference>
<dbReference type="RefSeq" id="WP_377460134.1">
    <property type="nucleotide sequence ID" value="NZ_JBHLUB010000031.1"/>
</dbReference>
<feature type="domain" description="Excalibur calcium-binding" evidence="2">
    <location>
        <begin position="329"/>
        <end position="366"/>
    </location>
</feature>
<organism evidence="3 4">
    <name type="scientific">Micrococcoides hystricis</name>
    <dbReference type="NCBI Taxonomy" id="1572761"/>
    <lineage>
        <taxon>Bacteria</taxon>
        <taxon>Bacillati</taxon>
        <taxon>Actinomycetota</taxon>
        <taxon>Actinomycetes</taxon>
        <taxon>Micrococcales</taxon>
        <taxon>Micrococcaceae</taxon>
        <taxon>Micrococcoides</taxon>
    </lineage>
</organism>
<dbReference type="PANTHER" id="PTHR24094">
    <property type="entry name" value="SECRETED PROTEIN"/>
    <property type="match status" value="1"/>
</dbReference>
<accession>A0ABV6PC94</accession>
<evidence type="ECO:0000259" key="2">
    <source>
        <dbReference type="SMART" id="SM00894"/>
    </source>
</evidence>
<reference evidence="3 4" key="1">
    <citation type="submission" date="2024-09" db="EMBL/GenBank/DDBJ databases">
        <authorList>
            <person name="Sun Q."/>
            <person name="Mori K."/>
        </authorList>
    </citation>
    <scope>NUCLEOTIDE SEQUENCE [LARGE SCALE GENOMIC DNA]</scope>
    <source>
        <strain evidence="3 4">NCAIM B.02604</strain>
    </source>
</reference>
<feature type="compositionally biased region" description="Low complexity" evidence="1">
    <location>
        <begin position="22"/>
        <end position="41"/>
    </location>
</feature>
<dbReference type="EMBL" id="JBHLUB010000031">
    <property type="protein sequence ID" value="MFC0582744.1"/>
    <property type="molecule type" value="Genomic_DNA"/>
</dbReference>
<feature type="region of interest" description="Disordered" evidence="1">
    <location>
        <begin position="267"/>
        <end position="341"/>
    </location>
</feature>
<dbReference type="Pfam" id="PF05901">
    <property type="entry name" value="Excalibur"/>
    <property type="match status" value="1"/>
</dbReference>
<evidence type="ECO:0000313" key="4">
    <source>
        <dbReference type="Proteomes" id="UP001589862"/>
    </source>
</evidence>
<dbReference type="InterPro" id="IPR011089">
    <property type="entry name" value="GmrSD_C"/>
</dbReference>
<feature type="region of interest" description="Disordered" evidence="1">
    <location>
        <begin position="1"/>
        <end position="102"/>
    </location>
</feature>